<dbReference type="GO" id="GO:0016020">
    <property type="term" value="C:membrane"/>
    <property type="evidence" value="ECO:0007669"/>
    <property type="project" value="UniProtKB-SubCell"/>
</dbReference>
<organism evidence="12 13">
    <name type="scientific">Ancylostoma ceylanicum</name>
    <dbReference type="NCBI Taxonomy" id="53326"/>
    <lineage>
        <taxon>Eukaryota</taxon>
        <taxon>Metazoa</taxon>
        <taxon>Ecdysozoa</taxon>
        <taxon>Nematoda</taxon>
        <taxon>Chromadorea</taxon>
        <taxon>Rhabditida</taxon>
        <taxon>Rhabditina</taxon>
        <taxon>Rhabditomorpha</taxon>
        <taxon>Strongyloidea</taxon>
        <taxon>Ancylostomatidae</taxon>
        <taxon>Ancylostomatinae</taxon>
        <taxon>Ancylostoma</taxon>
    </lineage>
</organism>
<evidence type="ECO:0000256" key="2">
    <source>
        <dbReference type="ARBA" id="ARBA00004922"/>
    </source>
</evidence>
<evidence type="ECO:0000256" key="3">
    <source>
        <dbReference type="ARBA" id="ARBA00022676"/>
    </source>
</evidence>
<evidence type="ECO:0008006" key="14">
    <source>
        <dbReference type="Google" id="ProtNLM"/>
    </source>
</evidence>
<dbReference type="OrthoDB" id="5841599at2759"/>
<dbReference type="STRING" id="53326.A0A016UD81"/>
<feature type="region of interest" description="Disordered" evidence="11">
    <location>
        <begin position="1"/>
        <end position="25"/>
    </location>
</feature>
<evidence type="ECO:0000256" key="5">
    <source>
        <dbReference type="ARBA" id="ARBA00022692"/>
    </source>
</evidence>
<evidence type="ECO:0000313" key="13">
    <source>
        <dbReference type="Proteomes" id="UP000024635"/>
    </source>
</evidence>
<dbReference type="AlphaFoldDB" id="A0A016UD81"/>
<protein>
    <recommendedName>
        <fullName evidence="14">Core-2/I-Branching enzyme</fullName>
    </recommendedName>
</protein>
<comment type="subcellular location">
    <subcellularLocation>
        <location evidence="1">Membrane</location>
        <topology evidence="1">Single-pass type II membrane protein</topology>
    </subcellularLocation>
</comment>
<name>A0A016UD81_9BILA</name>
<evidence type="ECO:0000256" key="4">
    <source>
        <dbReference type="ARBA" id="ARBA00022679"/>
    </source>
</evidence>
<keyword evidence="9" id="KW-0325">Glycoprotein</keyword>
<evidence type="ECO:0000313" key="12">
    <source>
        <dbReference type="EMBL" id="EYC12891.1"/>
    </source>
</evidence>
<gene>
    <name evidence="12" type="primary">Acey_s0045.g1142</name>
    <name evidence="12" type="ORF">Y032_0045g1142</name>
</gene>
<sequence>MIEKNDVKRDKGGNTGGRTSNNVTKGRFETLLKTGSNPRNAILTKDVKKANGKSKNGKDLDVTLQCAILSRTAIQQELPSETLIYKDLLDELDLDCEKIVEGDKSAIEKAKLWTYDTDSIEELLFSADNRCRAIEQLFGFNKKIVTPNELQYPLAYGAVVYKNLIQVLFMLSAFYRPHNEYCVAVSGSANKIFKFFMAQLGKCFSNIHVMNRPSISWGSFEIINSTWACAELLSRSRTKWMYYQQLAGVDVPLKTNLEMVEILKKWNNTVNSEFATFQPERLGEKQIQNSPLPLFKSSLSAAVPRNAIDKLVETNKGWELLHFLNGTDIPDEAFWTTLTGSVKDFSVPGGTNAEEWMKFRDSYEETNSNDVERYRSTRKSAATMNYYLARHQVWYDDCGGKISSGSCVYGVYDIVNVLKQPHLIAHKMYLDFEPAAFFCVLKTPTFHTSSIACFLLTTSSSKRNVWSYIRRRIHSKDNNSFARTSCYLSS</sequence>
<keyword evidence="4" id="KW-0808">Transferase</keyword>
<keyword evidence="13" id="KW-1185">Reference proteome</keyword>
<evidence type="ECO:0000256" key="8">
    <source>
        <dbReference type="ARBA" id="ARBA00023136"/>
    </source>
</evidence>
<dbReference type="PANTHER" id="PTHR19297:SF185">
    <property type="entry name" value="BETA-1,3-GALACTOSYL-O-GLYCOSYL-GLYCOPROTEIN BETA-1,6-N-ACETYLGLUCOSAMINYLTRANSFERASE 3"/>
    <property type="match status" value="1"/>
</dbReference>
<dbReference type="Proteomes" id="UP000024635">
    <property type="component" value="Unassembled WGS sequence"/>
</dbReference>
<comment type="caution">
    <text evidence="12">The sequence shown here is derived from an EMBL/GenBank/DDBJ whole genome shotgun (WGS) entry which is preliminary data.</text>
</comment>
<evidence type="ECO:0000256" key="9">
    <source>
        <dbReference type="ARBA" id="ARBA00023180"/>
    </source>
</evidence>
<keyword evidence="7" id="KW-1133">Transmembrane helix</keyword>
<dbReference type="Pfam" id="PF02485">
    <property type="entry name" value="Branch"/>
    <property type="match status" value="1"/>
</dbReference>
<keyword evidence="6" id="KW-0735">Signal-anchor</keyword>
<feature type="compositionally biased region" description="Basic and acidic residues" evidence="11">
    <location>
        <begin position="1"/>
        <end position="12"/>
    </location>
</feature>
<comment type="pathway">
    <text evidence="2">Protein modification; protein glycosylation.</text>
</comment>
<evidence type="ECO:0000256" key="7">
    <source>
        <dbReference type="ARBA" id="ARBA00022989"/>
    </source>
</evidence>
<dbReference type="EMBL" id="JARK01001381">
    <property type="protein sequence ID" value="EYC12891.1"/>
    <property type="molecule type" value="Genomic_DNA"/>
</dbReference>
<evidence type="ECO:0000256" key="6">
    <source>
        <dbReference type="ARBA" id="ARBA00022968"/>
    </source>
</evidence>
<dbReference type="GO" id="GO:0008375">
    <property type="term" value="F:acetylglucosaminyltransferase activity"/>
    <property type="evidence" value="ECO:0007669"/>
    <property type="project" value="TreeGrafter"/>
</dbReference>
<dbReference type="PANTHER" id="PTHR19297">
    <property type="entry name" value="GLYCOSYLTRANSFERASE 14 FAMILY MEMBER"/>
    <property type="match status" value="1"/>
</dbReference>
<keyword evidence="3" id="KW-0328">Glycosyltransferase</keyword>
<evidence type="ECO:0000256" key="10">
    <source>
        <dbReference type="ARBA" id="ARBA00038150"/>
    </source>
</evidence>
<evidence type="ECO:0000256" key="11">
    <source>
        <dbReference type="SAM" id="MobiDB-lite"/>
    </source>
</evidence>
<accession>A0A016UD81</accession>
<dbReference type="InterPro" id="IPR003406">
    <property type="entry name" value="Glyco_trans_14"/>
</dbReference>
<comment type="similarity">
    <text evidence="10">Belongs to the glycosyltransferase 14 family.</text>
</comment>
<keyword evidence="5" id="KW-0812">Transmembrane</keyword>
<proteinExistence type="inferred from homology"/>
<evidence type="ECO:0000256" key="1">
    <source>
        <dbReference type="ARBA" id="ARBA00004606"/>
    </source>
</evidence>
<reference evidence="13" key="1">
    <citation type="journal article" date="2015" name="Nat. Genet.">
        <title>The genome and transcriptome of the zoonotic hookworm Ancylostoma ceylanicum identify infection-specific gene families.</title>
        <authorList>
            <person name="Schwarz E.M."/>
            <person name="Hu Y."/>
            <person name="Antoshechkin I."/>
            <person name="Miller M.M."/>
            <person name="Sternberg P.W."/>
            <person name="Aroian R.V."/>
        </authorList>
    </citation>
    <scope>NUCLEOTIDE SEQUENCE</scope>
    <source>
        <strain evidence="13">HY135</strain>
    </source>
</reference>
<keyword evidence="8" id="KW-0472">Membrane</keyword>